<gene>
    <name evidence="1" type="ORF">LCGC14_1415060</name>
</gene>
<dbReference type="EMBL" id="LAZR01009376">
    <property type="protein sequence ID" value="KKM72976.1"/>
    <property type="molecule type" value="Genomic_DNA"/>
</dbReference>
<proteinExistence type="predicted"/>
<protein>
    <submittedName>
        <fullName evidence="1">Uncharacterized protein</fullName>
    </submittedName>
</protein>
<comment type="caution">
    <text evidence="1">The sequence shown here is derived from an EMBL/GenBank/DDBJ whole genome shotgun (WGS) entry which is preliminary data.</text>
</comment>
<sequence length="82" mass="9629">MRTPKLKKIDLKKRGVGVDDSNHHPDIRSNGDYLIIYDGQFYTGQFEKVWFGWTIYIGFWCQLDSPGIEAIWRICQDETETS</sequence>
<organism evidence="1">
    <name type="scientific">marine sediment metagenome</name>
    <dbReference type="NCBI Taxonomy" id="412755"/>
    <lineage>
        <taxon>unclassified sequences</taxon>
        <taxon>metagenomes</taxon>
        <taxon>ecological metagenomes</taxon>
    </lineage>
</organism>
<reference evidence="1" key="1">
    <citation type="journal article" date="2015" name="Nature">
        <title>Complex archaea that bridge the gap between prokaryotes and eukaryotes.</title>
        <authorList>
            <person name="Spang A."/>
            <person name="Saw J.H."/>
            <person name="Jorgensen S.L."/>
            <person name="Zaremba-Niedzwiedzka K."/>
            <person name="Martijn J."/>
            <person name="Lind A.E."/>
            <person name="van Eijk R."/>
            <person name="Schleper C."/>
            <person name="Guy L."/>
            <person name="Ettema T.J."/>
        </authorList>
    </citation>
    <scope>NUCLEOTIDE SEQUENCE</scope>
</reference>
<evidence type="ECO:0000313" key="1">
    <source>
        <dbReference type="EMBL" id="KKM72976.1"/>
    </source>
</evidence>
<name>A0A0F9KE80_9ZZZZ</name>
<accession>A0A0F9KE80</accession>
<dbReference type="AlphaFoldDB" id="A0A0F9KE80"/>